<evidence type="ECO:0000313" key="1">
    <source>
        <dbReference type="EMBL" id="EAA18867.1"/>
    </source>
</evidence>
<gene>
    <name evidence="1" type="ORF">PY06622</name>
</gene>
<evidence type="ECO:0000313" key="2">
    <source>
        <dbReference type="Proteomes" id="UP000008553"/>
    </source>
</evidence>
<dbReference type="PaxDb" id="73239-Q7RA80"/>
<keyword evidence="2" id="KW-1185">Reference proteome</keyword>
<comment type="caution">
    <text evidence="1">The sequence shown here is derived from an EMBL/GenBank/DDBJ whole genome shotgun (WGS) entry which is preliminary data.</text>
</comment>
<proteinExistence type="predicted"/>
<reference evidence="1 2" key="1">
    <citation type="journal article" date="2002" name="Nature">
        <title>Genome sequence and comparative analysis of the model rodent malaria parasite Plasmodium yoelii yoelii.</title>
        <authorList>
            <person name="Carlton J.M."/>
            <person name="Angiuoli S.V."/>
            <person name="Suh B.B."/>
            <person name="Kooij T.W."/>
            <person name="Pertea M."/>
            <person name="Silva J.C."/>
            <person name="Ermolaeva M.D."/>
            <person name="Allen J.E."/>
            <person name="Selengut J.D."/>
            <person name="Koo H.L."/>
            <person name="Peterson J.D."/>
            <person name="Pop M."/>
            <person name="Kosack D.S."/>
            <person name="Shumway M.F."/>
            <person name="Bidwell S.L."/>
            <person name="Shallom S.J."/>
            <person name="van Aken S.E."/>
            <person name="Riedmuller S.B."/>
            <person name="Feldblyum T.V."/>
            <person name="Cho J.K."/>
            <person name="Quackenbush J."/>
            <person name="Sedegah M."/>
            <person name="Shoaibi A."/>
            <person name="Cummings L.M."/>
            <person name="Florens L."/>
            <person name="Yates J.R."/>
            <person name="Raine J.D."/>
            <person name="Sinden R.E."/>
            <person name="Harris M.A."/>
            <person name="Cunningham D.A."/>
            <person name="Preiser P.R."/>
            <person name="Bergman L.W."/>
            <person name="Vaidya A.B."/>
            <person name="van Lin L.H."/>
            <person name="Janse C.J."/>
            <person name="Waters A.P."/>
            <person name="Smith H.O."/>
            <person name="White O.R."/>
            <person name="Salzberg S.L."/>
            <person name="Venter J.C."/>
            <person name="Fraser C.M."/>
            <person name="Hoffman S.L."/>
            <person name="Gardner M.J."/>
            <person name="Carucci D.J."/>
        </authorList>
    </citation>
    <scope>NUCLEOTIDE SEQUENCE [LARGE SCALE GENOMIC DNA]</scope>
    <source>
        <strain evidence="1 2">17XNL</strain>
    </source>
</reference>
<feature type="non-terminal residue" evidence="1">
    <location>
        <position position="31"/>
    </location>
</feature>
<dbReference type="EMBL" id="AABL01002264">
    <property type="protein sequence ID" value="EAA18867.1"/>
    <property type="molecule type" value="Genomic_DNA"/>
</dbReference>
<dbReference type="AlphaFoldDB" id="Q7RA80"/>
<accession>Q7RA80</accession>
<name>Q7RA80_PLAYO</name>
<organism evidence="1 2">
    <name type="scientific">Plasmodium yoelii yoelii</name>
    <dbReference type="NCBI Taxonomy" id="73239"/>
    <lineage>
        <taxon>Eukaryota</taxon>
        <taxon>Sar</taxon>
        <taxon>Alveolata</taxon>
        <taxon>Apicomplexa</taxon>
        <taxon>Aconoidasida</taxon>
        <taxon>Haemosporida</taxon>
        <taxon>Plasmodiidae</taxon>
        <taxon>Plasmodium</taxon>
        <taxon>Plasmodium (Vinckeia)</taxon>
    </lineage>
</organism>
<dbReference type="InParanoid" id="Q7RA80"/>
<protein>
    <submittedName>
        <fullName evidence="1">Uncharacterized protein</fullName>
    </submittedName>
</protein>
<dbReference type="Proteomes" id="UP000008553">
    <property type="component" value="Unassembled WGS sequence"/>
</dbReference>
<sequence length="31" mass="3817">MSLLFLFKLYFNNRTVIIDIHKISIKNRQYS</sequence>